<dbReference type="Gene3D" id="3.90.180.10">
    <property type="entry name" value="Medium-chain alcohol dehydrogenases, catalytic domain"/>
    <property type="match status" value="1"/>
</dbReference>
<dbReference type="AlphaFoldDB" id="A7HQ21"/>
<evidence type="ECO:0000313" key="3">
    <source>
        <dbReference type="EMBL" id="ABS62004.1"/>
    </source>
</evidence>
<dbReference type="InterPro" id="IPR020843">
    <property type="entry name" value="ER"/>
</dbReference>
<dbReference type="KEGG" id="pla:Plav_0381"/>
<keyword evidence="4" id="KW-1185">Reference proteome</keyword>
<dbReference type="SMART" id="SM00829">
    <property type="entry name" value="PKS_ER"/>
    <property type="match status" value="1"/>
</dbReference>
<organism evidence="3 4">
    <name type="scientific">Parvibaculum lavamentivorans (strain DS-1 / DSM 13023 / NCIMB 13966)</name>
    <dbReference type="NCBI Taxonomy" id="402881"/>
    <lineage>
        <taxon>Bacteria</taxon>
        <taxon>Pseudomonadati</taxon>
        <taxon>Pseudomonadota</taxon>
        <taxon>Alphaproteobacteria</taxon>
        <taxon>Hyphomicrobiales</taxon>
        <taxon>Parvibaculaceae</taxon>
        <taxon>Parvibaculum</taxon>
    </lineage>
</organism>
<reference evidence="3 4" key="1">
    <citation type="journal article" date="2011" name="Stand. Genomic Sci.">
        <title>Complete genome sequence of Parvibaculum lavamentivorans type strain (DS-1(T)).</title>
        <authorList>
            <person name="Schleheck D."/>
            <person name="Weiss M."/>
            <person name="Pitluck S."/>
            <person name="Bruce D."/>
            <person name="Land M.L."/>
            <person name="Han S."/>
            <person name="Saunders E."/>
            <person name="Tapia R."/>
            <person name="Detter C."/>
            <person name="Brettin T."/>
            <person name="Han J."/>
            <person name="Woyke T."/>
            <person name="Goodwin L."/>
            <person name="Pennacchio L."/>
            <person name="Nolan M."/>
            <person name="Cook A.M."/>
            <person name="Kjelleberg S."/>
            <person name="Thomas T."/>
        </authorList>
    </citation>
    <scope>NUCLEOTIDE SEQUENCE [LARGE SCALE GENOMIC DNA]</scope>
    <source>
        <strain evidence="4">DS-1 / DSM 13023 / NCIMB 13966</strain>
    </source>
</reference>
<dbReference type="eggNOG" id="COG2130">
    <property type="taxonomic scope" value="Bacteria"/>
</dbReference>
<evidence type="ECO:0000256" key="1">
    <source>
        <dbReference type="ARBA" id="ARBA00023002"/>
    </source>
</evidence>
<protein>
    <submittedName>
        <fullName evidence="3">Alcohol dehydrogenase zinc-binding domain protein</fullName>
    </submittedName>
</protein>
<evidence type="ECO:0000259" key="2">
    <source>
        <dbReference type="SMART" id="SM00829"/>
    </source>
</evidence>
<sequence>MKNDVNRQFRLKTRPTGRIETSNFDFVEQPIPEPGPGEALIRVLYLSLDPTNRIWMSDMDQYMPPVEIGAVMRGGGIGVVVKSNSARYKEGDHVSGLTGWQDYCIADEGMNAMGVLPKGLPVGLPTMLGACGMTGLTAYFGLLELGRPEPGNTVLVSAAAGAVGSIVGQIAKIKGCRAVGIAGGPDKCRHIVEDLGFDAAVDYKRKDWREQLAAATPDGIDVNFENVGGEIMEAVMARMNLFSRMPLCGMISGYNTGDPAMRADFSPILMRRIEVQGFIVVDFMAKFAEGATQLATWVAEGKLKHRETIVDGLENAPVAVNKLFDGGNIGKLVVKVAEAP</sequence>
<dbReference type="STRING" id="402881.Plav_0381"/>
<dbReference type="Pfam" id="PF00107">
    <property type="entry name" value="ADH_zinc_N"/>
    <property type="match status" value="1"/>
</dbReference>
<dbReference type="InterPro" id="IPR036291">
    <property type="entry name" value="NAD(P)-bd_dom_sf"/>
</dbReference>
<dbReference type="HOGENOM" id="CLU_026673_29_0_5"/>
<dbReference type="OrthoDB" id="9805663at2"/>
<dbReference type="Gene3D" id="3.40.50.720">
    <property type="entry name" value="NAD(P)-binding Rossmann-like Domain"/>
    <property type="match status" value="1"/>
</dbReference>
<dbReference type="GO" id="GO:0016628">
    <property type="term" value="F:oxidoreductase activity, acting on the CH-CH group of donors, NAD or NADP as acceptor"/>
    <property type="evidence" value="ECO:0007669"/>
    <property type="project" value="InterPro"/>
</dbReference>
<dbReference type="Pfam" id="PF16884">
    <property type="entry name" value="ADH_N_2"/>
    <property type="match status" value="1"/>
</dbReference>
<dbReference type="InterPro" id="IPR041694">
    <property type="entry name" value="ADH_N_2"/>
</dbReference>
<dbReference type="PANTHER" id="PTHR43205:SF7">
    <property type="entry name" value="PROSTAGLANDIN REDUCTASE 1"/>
    <property type="match status" value="1"/>
</dbReference>
<dbReference type="Proteomes" id="UP000006377">
    <property type="component" value="Chromosome"/>
</dbReference>
<dbReference type="InterPro" id="IPR013149">
    <property type="entry name" value="ADH-like_C"/>
</dbReference>
<dbReference type="SUPFAM" id="SSF51735">
    <property type="entry name" value="NAD(P)-binding Rossmann-fold domains"/>
    <property type="match status" value="1"/>
</dbReference>
<feature type="domain" description="Enoyl reductase (ER)" evidence="2">
    <location>
        <begin position="17"/>
        <end position="334"/>
    </location>
</feature>
<dbReference type="InterPro" id="IPR045010">
    <property type="entry name" value="MDR_fam"/>
</dbReference>
<dbReference type="InterPro" id="IPR011032">
    <property type="entry name" value="GroES-like_sf"/>
</dbReference>
<evidence type="ECO:0000313" key="4">
    <source>
        <dbReference type="Proteomes" id="UP000006377"/>
    </source>
</evidence>
<dbReference type="CDD" id="cd05288">
    <property type="entry name" value="PGDH"/>
    <property type="match status" value="1"/>
</dbReference>
<dbReference type="EMBL" id="CP000774">
    <property type="protein sequence ID" value="ABS62004.1"/>
    <property type="molecule type" value="Genomic_DNA"/>
</dbReference>
<gene>
    <name evidence="3" type="ordered locus">Plav_0381</name>
</gene>
<dbReference type="SUPFAM" id="SSF50129">
    <property type="entry name" value="GroES-like"/>
    <property type="match status" value="2"/>
</dbReference>
<keyword evidence="1" id="KW-0560">Oxidoreductase</keyword>
<dbReference type="PANTHER" id="PTHR43205">
    <property type="entry name" value="PROSTAGLANDIN REDUCTASE"/>
    <property type="match status" value="1"/>
</dbReference>
<accession>A7HQ21</accession>
<proteinExistence type="predicted"/>
<dbReference type="FunFam" id="3.40.50.720:FF:000121">
    <property type="entry name" value="Prostaglandin reductase 2"/>
    <property type="match status" value="1"/>
</dbReference>
<name>A7HQ21_PARL1</name>
<dbReference type="RefSeq" id="WP_011995295.1">
    <property type="nucleotide sequence ID" value="NC_009719.1"/>
</dbReference>